<comment type="subcellular location">
    <subcellularLocation>
        <location evidence="1">Nucleus</location>
    </subcellularLocation>
</comment>
<reference evidence="5 6" key="1">
    <citation type="submission" date="2019-07" db="EMBL/GenBank/DDBJ databases">
        <title>Genomics analysis of Aphanomyces spp. identifies a new class of oomycete effector associated with host adaptation.</title>
        <authorList>
            <person name="Gaulin E."/>
        </authorList>
    </citation>
    <scope>NUCLEOTIDE SEQUENCE [LARGE SCALE GENOMIC DNA]</scope>
    <source>
        <strain evidence="5 6">ATCC 201684</strain>
    </source>
</reference>
<dbReference type="InterPro" id="IPR017956">
    <property type="entry name" value="AT_hook_DNA-bd_motif"/>
</dbReference>
<feature type="compositionally biased region" description="Acidic residues" evidence="4">
    <location>
        <begin position="498"/>
        <end position="507"/>
    </location>
</feature>
<organism evidence="5 6">
    <name type="scientific">Aphanomyces euteiches</name>
    <dbReference type="NCBI Taxonomy" id="100861"/>
    <lineage>
        <taxon>Eukaryota</taxon>
        <taxon>Sar</taxon>
        <taxon>Stramenopiles</taxon>
        <taxon>Oomycota</taxon>
        <taxon>Saprolegniomycetes</taxon>
        <taxon>Saprolegniales</taxon>
        <taxon>Verrucalvaceae</taxon>
        <taxon>Aphanomyces</taxon>
    </lineage>
</organism>
<feature type="compositionally biased region" description="Polar residues" evidence="4">
    <location>
        <begin position="764"/>
        <end position="780"/>
    </location>
</feature>
<dbReference type="InterPro" id="IPR052416">
    <property type="entry name" value="GTF3C_component"/>
</dbReference>
<accession>A0A6G0XSH3</accession>
<keyword evidence="6" id="KW-1185">Reference proteome</keyword>
<feature type="compositionally biased region" description="Polar residues" evidence="4">
    <location>
        <begin position="636"/>
        <end position="651"/>
    </location>
</feature>
<feature type="compositionally biased region" description="Basic and acidic residues" evidence="4">
    <location>
        <begin position="607"/>
        <end position="623"/>
    </location>
</feature>
<name>A0A6G0XSH3_9STRA</name>
<feature type="compositionally biased region" description="Low complexity" evidence="4">
    <location>
        <begin position="716"/>
        <end position="727"/>
    </location>
</feature>
<dbReference type="GO" id="GO:0003677">
    <property type="term" value="F:DNA binding"/>
    <property type="evidence" value="ECO:0007669"/>
    <property type="project" value="InterPro"/>
</dbReference>
<dbReference type="EMBL" id="VJMJ01000017">
    <property type="protein sequence ID" value="KAF0743433.1"/>
    <property type="molecule type" value="Genomic_DNA"/>
</dbReference>
<keyword evidence="2" id="KW-0804">Transcription</keyword>
<evidence type="ECO:0000256" key="1">
    <source>
        <dbReference type="ARBA" id="ARBA00004123"/>
    </source>
</evidence>
<feature type="compositionally biased region" description="Low complexity" evidence="4">
    <location>
        <begin position="677"/>
        <end position="687"/>
    </location>
</feature>
<dbReference type="AlphaFoldDB" id="A0A6G0XSH3"/>
<dbReference type="VEuPathDB" id="FungiDB:AeMF1_021683"/>
<protein>
    <submittedName>
        <fullName evidence="5">Uncharacterized protein</fullName>
    </submittedName>
</protein>
<evidence type="ECO:0000256" key="4">
    <source>
        <dbReference type="SAM" id="MobiDB-lite"/>
    </source>
</evidence>
<dbReference type="SMART" id="SM00384">
    <property type="entry name" value="AT_hook"/>
    <property type="match status" value="6"/>
</dbReference>
<evidence type="ECO:0000256" key="3">
    <source>
        <dbReference type="ARBA" id="ARBA00023242"/>
    </source>
</evidence>
<dbReference type="GO" id="GO:0000127">
    <property type="term" value="C:transcription factor TFIIIC complex"/>
    <property type="evidence" value="ECO:0007669"/>
    <property type="project" value="TreeGrafter"/>
</dbReference>
<feature type="compositionally biased region" description="Acidic residues" evidence="4">
    <location>
        <begin position="473"/>
        <end position="491"/>
    </location>
</feature>
<comment type="caution">
    <text evidence="5">The sequence shown here is derived from an EMBL/GenBank/DDBJ whole genome shotgun (WGS) entry which is preliminary data.</text>
</comment>
<dbReference type="InterPro" id="IPR001680">
    <property type="entry name" value="WD40_rpt"/>
</dbReference>
<feature type="compositionally biased region" description="Basic residues" evidence="4">
    <location>
        <begin position="516"/>
        <end position="529"/>
    </location>
</feature>
<evidence type="ECO:0000256" key="2">
    <source>
        <dbReference type="ARBA" id="ARBA00023163"/>
    </source>
</evidence>
<dbReference type="Proteomes" id="UP000481153">
    <property type="component" value="Unassembled WGS sequence"/>
</dbReference>
<proteinExistence type="predicted"/>
<dbReference type="InterPro" id="IPR015943">
    <property type="entry name" value="WD40/YVTN_repeat-like_dom_sf"/>
</dbReference>
<dbReference type="GO" id="GO:0006383">
    <property type="term" value="P:transcription by RNA polymerase III"/>
    <property type="evidence" value="ECO:0007669"/>
    <property type="project" value="TreeGrafter"/>
</dbReference>
<dbReference type="SMART" id="SM00320">
    <property type="entry name" value="WD40"/>
    <property type="match status" value="3"/>
</dbReference>
<dbReference type="InterPro" id="IPR036322">
    <property type="entry name" value="WD40_repeat_dom_sf"/>
</dbReference>
<feature type="region of interest" description="Disordered" evidence="4">
    <location>
        <begin position="788"/>
        <end position="807"/>
    </location>
</feature>
<gene>
    <name evidence="5" type="ORF">Ae201684_001904</name>
</gene>
<dbReference type="GO" id="GO:0005634">
    <property type="term" value="C:nucleus"/>
    <property type="evidence" value="ECO:0007669"/>
    <property type="project" value="UniProtKB-SubCell"/>
</dbReference>
<keyword evidence="3" id="KW-0539">Nucleus</keyword>
<evidence type="ECO:0000313" key="6">
    <source>
        <dbReference type="Proteomes" id="UP000481153"/>
    </source>
</evidence>
<sequence>MVAHDQTDALKHAVPVLVETKKKAKSVVSIKPLTSDVNTDHSAVFMNAGGPVWALDTCGKKGEATFIALSAHPTEKTQLGELVAPNHQYSEKYQGSNLIQIWSAPAKATQRATLVHTILHQGGLAWSLKWAPLASSYTRAPGIGLLAATLADGHLMLYRVDLTSYSIVGSYLDQASTFLSVSWSLTHPYLLLTGSVNGVITMWNVQDAVDATESKTLIPQRRFEDADACSKQPEHHWGSGWVAVRDISWSPHDPYLFCSIGNDTILRIWDLREPRACLRAHRALNFTFGLQVLWFNPTTILIASDQGSVFSIDPLNGMQRILVTHPHVDSPVWSFTTTETSDGPPALITACASGALFQTRLDRLNAKRMQPVSWLQIKTVEPATSFMFDHFVYKHTISAGKRTFPPRAAAIYRTQFTPHGDKLVWAGHNGLVGIMPFKFSVARASDKPIGRPRIHDINSRQGKRKRALKNGSLDEEDDDEDEEPEDDEETTESSGESISDEDDDNVEDDIRGEHLARRKAPARIPRRAKAGVEYVEVSEDDAATTKSKTKSTKDAPKPAVKRGRPTKKSLQVLEIEKKSATKKPKPSSSGVKRGRPGKKATTSNSRLEVKQEQIEASTDEVRPPVKRGKAKKKSTEPAQTNQELSNQSGQDGNEAAPPVEKIRGRPKKVVSIKEEPQLLSQEEQQPSNQVQPKRGRPKKVSASSEPKRGRPKKVPSSGAASAKTTTTPVSRENPKAKRGRPPKISTPKEAVTIVIDDDSDELSNEVSQQAKPRSVPQSETVELRVKSEPQICEAPTTTPKEQEPLRPGQVVEVAKRTGAGMNKLGGTGWIKCINSNGTVDVKYVLGGQERQIPLEFVVAADESSRKRRRV</sequence>
<evidence type="ECO:0000313" key="5">
    <source>
        <dbReference type="EMBL" id="KAF0743433.1"/>
    </source>
</evidence>
<dbReference type="Gene3D" id="2.130.10.10">
    <property type="entry name" value="YVTN repeat-like/Quinoprotein amine dehydrogenase"/>
    <property type="match status" value="1"/>
</dbReference>
<dbReference type="SUPFAM" id="SSF50978">
    <property type="entry name" value="WD40 repeat-like"/>
    <property type="match status" value="1"/>
</dbReference>
<feature type="region of interest" description="Disordered" evidence="4">
    <location>
        <begin position="449"/>
        <end position="783"/>
    </location>
</feature>
<dbReference type="PANTHER" id="PTHR15052:SF2">
    <property type="entry name" value="GENERAL TRANSCRIPTION FACTOR 3C POLYPEPTIDE 2"/>
    <property type="match status" value="1"/>
</dbReference>
<feature type="compositionally biased region" description="Basic and acidic residues" evidence="4">
    <location>
        <begin position="449"/>
        <end position="458"/>
    </location>
</feature>
<dbReference type="PANTHER" id="PTHR15052">
    <property type="entry name" value="RNA POLYMERASE III TRANSCRIPTION INITIATION FACTOR COMPLEX SUBUNIT"/>
    <property type="match status" value="1"/>
</dbReference>